<dbReference type="InterPro" id="IPR004449">
    <property type="entry name" value="SixA"/>
</dbReference>
<dbReference type="SUPFAM" id="SSF53254">
    <property type="entry name" value="Phosphoglycerate mutase-like"/>
    <property type="match status" value="1"/>
</dbReference>
<dbReference type="Proteomes" id="UP000050554">
    <property type="component" value="Unassembled WGS sequence"/>
</dbReference>
<sequence length="154" mass="16806">MKVWVLRHGEAQSRARSDAERELTDHGREEVLKSAVHLSDKPLQKILASPYVRAQQTAGLVHKSLGFDDAVVTVPWLTPDSDPREVLEQLASLTVDEVLLVSHQPLVGALIGLLAHSSYQHAEPMSTASLAELEGDHVLAGGMNLNSIRHVRAD</sequence>
<dbReference type="RefSeq" id="WP_004882562.1">
    <property type="nucleotide sequence ID" value="NZ_LJRF01000012.1"/>
</dbReference>
<organism evidence="1 2">
    <name type="scientific">Pseudomonas syringae pv. ribicola</name>
    <dbReference type="NCBI Taxonomy" id="55398"/>
    <lineage>
        <taxon>Bacteria</taxon>
        <taxon>Pseudomonadati</taxon>
        <taxon>Pseudomonadota</taxon>
        <taxon>Gammaproteobacteria</taxon>
        <taxon>Pseudomonadales</taxon>
        <taxon>Pseudomonadaceae</taxon>
        <taxon>Pseudomonas</taxon>
    </lineage>
</organism>
<comment type="caution">
    <text evidence="1">The sequence shown here is derived from an EMBL/GenBank/DDBJ whole genome shotgun (WGS) entry which is preliminary data.</text>
</comment>
<accession>A0A0N8SRB6</accession>
<dbReference type="GO" id="GO:0101006">
    <property type="term" value="F:protein histidine phosphatase activity"/>
    <property type="evidence" value="ECO:0007669"/>
    <property type="project" value="InterPro"/>
</dbReference>
<name>A0A0N8SRB6_PSESI</name>
<dbReference type="Gene3D" id="3.40.50.1240">
    <property type="entry name" value="Phosphoglycerate mutase-like"/>
    <property type="match status" value="1"/>
</dbReference>
<proteinExistence type="predicted"/>
<evidence type="ECO:0000313" key="1">
    <source>
        <dbReference type="EMBL" id="KPY51536.1"/>
    </source>
</evidence>
<dbReference type="CDD" id="cd07067">
    <property type="entry name" value="HP_PGM_like"/>
    <property type="match status" value="1"/>
</dbReference>
<dbReference type="GO" id="GO:0005737">
    <property type="term" value="C:cytoplasm"/>
    <property type="evidence" value="ECO:0007669"/>
    <property type="project" value="InterPro"/>
</dbReference>
<dbReference type="EMBL" id="LJRF01000012">
    <property type="protein sequence ID" value="KPY51536.1"/>
    <property type="molecule type" value="Genomic_DNA"/>
</dbReference>
<dbReference type="InterPro" id="IPR013078">
    <property type="entry name" value="His_Pase_superF_clade-1"/>
</dbReference>
<dbReference type="Pfam" id="PF00300">
    <property type="entry name" value="His_Phos_1"/>
    <property type="match status" value="1"/>
</dbReference>
<evidence type="ECO:0000313" key="2">
    <source>
        <dbReference type="Proteomes" id="UP000050554"/>
    </source>
</evidence>
<dbReference type="SMART" id="SM00855">
    <property type="entry name" value="PGAM"/>
    <property type="match status" value="1"/>
</dbReference>
<dbReference type="AlphaFoldDB" id="A0A0N8SRB6"/>
<reference evidence="1 2" key="1">
    <citation type="submission" date="2015-09" db="EMBL/GenBank/DDBJ databases">
        <title>Genome announcement of multiple Pseudomonas syringae strains.</title>
        <authorList>
            <person name="Thakur S."/>
            <person name="Wang P.W."/>
            <person name="Gong Y."/>
            <person name="Weir B.S."/>
            <person name="Guttman D.S."/>
        </authorList>
    </citation>
    <scope>NUCLEOTIDE SEQUENCE [LARGE SCALE GENOMIC DNA]</scope>
    <source>
        <strain evidence="1 2">ICMP3882</strain>
    </source>
</reference>
<protein>
    <submittedName>
        <fullName evidence="1">Phosphohistidine phosphatase SixA</fullName>
    </submittedName>
</protein>
<gene>
    <name evidence="1" type="ORF">ALO47_03860</name>
</gene>
<dbReference type="NCBIfam" id="TIGR00249">
    <property type="entry name" value="sixA"/>
    <property type="match status" value="1"/>
</dbReference>
<dbReference type="PATRIC" id="fig|55398.3.peg.4829"/>
<dbReference type="InterPro" id="IPR029033">
    <property type="entry name" value="His_PPase_superfam"/>
</dbReference>